<dbReference type="Gene3D" id="3.50.70.20">
    <property type="entry name" value="Cytochrome P460"/>
    <property type="match status" value="1"/>
</dbReference>
<evidence type="ECO:0000256" key="2">
    <source>
        <dbReference type="SAM" id="SignalP"/>
    </source>
</evidence>
<protein>
    <recommendedName>
        <fullName evidence="5">Cytochrome P460</fullName>
    </recommendedName>
</protein>
<dbReference type="InterPro" id="IPR038142">
    <property type="entry name" value="Cytochrome_P460_sp"/>
</dbReference>
<dbReference type="InterPro" id="IPR036280">
    <property type="entry name" value="Multihaem_cyt_sf"/>
</dbReference>
<comment type="caution">
    <text evidence="3">The sequence shown here is derived from an EMBL/GenBank/DDBJ whole genome shotgun (WGS) entry which is preliminary data.</text>
</comment>
<dbReference type="PANTHER" id="PTHR35038">
    <property type="entry name" value="DISSIMILATORY SULFITE REDUCTASE SIRA"/>
    <property type="match status" value="1"/>
</dbReference>
<reference evidence="3 4" key="1">
    <citation type="submission" date="2023-09" db="EMBL/GenBank/DDBJ databases">
        <title>Whole genome shotgun sequencing (WGS) of Bosea sp. ZW T0_25, isolated from stored onions (Allium cepa).</title>
        <authorList>
            <person name="Stoll D.A."/>
            <person name="Huch M."/>
        </authorList>
    </citation>
    <scope>NUCLEOTIDE SEQUENCE [LARGE SCALE GENOMIC DNA]</scope>
    <source>
        <strain evidence="3 4">ZW T0_25</strain>
    </source>
</reference>
<keyword evidence="1 2" id="KW-0732">Signal</keyword>
<organism evidence="3 4">
    <name type="scientific">Bosea rubneri</name>
    <dbReference type="NCBI Taxonomy" id="3075434"/>
    <lineage>
        <taxon>Bacteria</taxon>
        <taxon>Pseudomonadati</taxon>
        <taxon>Pseudomonadota</taxon>
        <taxon>Alphaproteobacteria</taxon>
        <taxon>Hyphomicrobiales</taxon>
        <taxon>Boseaceae</taxon>
        <taxon>Bosea</taxon>
    </lineage>
</organism>
<dbReference type="Proteomes" id="UP001254257">
    <property type="component" value="Unassembled WGS sequence"/>
</dbReference>
<evidence type="ECO:0008006" key="5">
    <source>
        <dbReference type="Google" id="ProtNLM"/>
    </source>
</evidence>
<dbReference type="EMBL" id="JAWDID010000065">
    <property type="protein sequence ID" value="MDU0343321.1"/>
    <property type="molecule type" value="Genomic_DNA"/>
</dbReference>
<feature type="signal peptide" evidence="2">
    <location>
        <begin position="1"/>
        <end position="20"/>
    </location>
</feature>
<sequence>MLRQIVLLSLLSLVPGLAAASQCPAERPTPMVPSDPALCAALDGDIRRPGAFPLDVYQEKLGRYLGAFCHRNPAAGWRVDKSVRDTGPFTATLRNDKATGNYHGTHAPVVIWYSPEMFGWLKANRGGAHETTATEAPVPDGALMVKEMFPAPAALCRDVDPLRLLPTSGAAVMVRDAKASHDGWFWGWFGWSDWKPDWPAGPGNGYPNMGFGQYCVNCHASAKANATFADLKNIRGEPGRPLVFLSQNSFTDRSAKAHDDLSAMLNHLRIVQESDDVTLLGAPARQRPAPEFAAFYGIPFPHPSADKVMRMPSQTYDNVWASADRREAKQQFLTSDQCLGCHDAGSTGLHFDMTLPGPGGRLLNLSPYGTWSTSPMGLAGRDPVFFAQLASETETFHPEAAALVQDTCLGCHGVMGQRQFKIDQRAAGKGCTPFTRAAVAAVPWPAGHSGLAAKHGALARDGVSCTTCHAMALSEAERNRVKAEPQNSCVEERQAFLNPENTGFARTFTGSFLMDEMTQMKGPFEDPKVKPMEHALGMTPVQNPAIKSSELCGSCHTVHLPVLDKGKVIGHTYEQTTYAEWAFSDFRTGQSPDGALPFSAGKSPETCQGCHMPSRDADGQPYRSKIASIQEYSNFPQAEHTLPPEEIDLPVRSGFASHALVGLNSFLIKMAQQFPELMGIRTQDPMLTKKGIDPLLFTEKAIDHQAAERSAAIAVESIRMTGSTLEASVRVTNKVGHRFPSGVGFRRAFIEFKVLDEGGRTIWASGRTDALGVITDAAGAPVAGEVWWNSDCSARLDPLAHQPHREVITRQDEVQIYQELVSSPPLSGPAQCGTGSQPAGQLTTSFLSICANVKDNRLLPKGYLKRDERVKLAASLGAGPELADEAGPVNVGDDPDYREGGGDATLYRIALPEIGGKPASVEATLYYQATPPFYLQDRFCTSKSADTQRLHFMTSRLNLAGSRSEGWKLRTVSTGPVRIQ</sequence>
<gene>
    <name evidence="3" type="ORF">RKE40_25825</name>
</gene>
<evidence type="ECO:0000313" key="3">
    <source>
        <dbReference type="EMBL" id="MDU0343321.1"/>
    </source>
</evidence>
<dbReference type="PANTHER" id="PTHR35038:SF8">
    <property type="entry name" value="C-TYPE POLYHEME CYTOCHROME OMCC"/>
    <property type="match status" value="1"/>
</dbReference>
<keyword evidence="4" id="KW-1185">Reference proteome</keyword>
<evidence type="ECO:0000313" key="4">
    <source>
        <dbReference type="Proteomes" id="UP001254257"/>
    </source>
</evidence>
<dbReference type="InterPro" id="IPR051829">
    <property type="entry name" value="Multiheme_Cytochr_ET"/>
</dbReference>
<dbReference type="CDD" id="cd20716">
    <property type="entry name" value="cyt_P460_fam"/>
    <property type="match status" value="1"/>
</dbReference>
<dbReference type="Gene3D" id="1.10.1130.10">
    <property type="entry name" value="Flavocytochrome C3, Chain A"/>
    <property type="match status" value="1"/>
</dbReference>
<dbReference type="RefSeq" id="WP_316021052.1">
    <property type="nucleotide sequence ID" value="NZ_JAWDID010000065.1"/>
</dbReference>
<name>A0ABU3SEV7_9HYPH</name>
<feature type="chain" id="PRO_5047415601" description="Cytochrome P460" evidence="2">
    <location>
        <begin position="21"/>
        <end position="980"/>
    </location>
</feature>
<accession>A0ABU3SEV7</accession>
<dbReference type="SUPFAM" id="SSF48695">
    <property type="entry name" value="Multiheme cytochromes"/>
    <property type="match status" value="2"/>
</dbReference>
<evidence type="ECO:0000256" key="1">
    <source>
        <dbReference type="ARBA" id="ARBA00022729"/>
    </source>
</evidence>
<proteinExistence type="predicted"/>